<feature type="compositionally biased region" description="Low complexity" evidence="8">
    <location>
        <begin position="7"/>
        <end position="19"/>
    </location>
</feature>
<dbReference type="Proteomes" id="UP001180020">
    <property type="component" value="Unassembled WGS sequence"/>
</dbReference>
<keyword evidence="5" id="KW-0804">Transcription</keyword>
<dbReference type="InterPro" id="IPR045277">
    <property type="entry name" value="DRE1A-I"/>
</dbReference>
<dbReference type="GO" id="GO:0003677">
    <property type="term" value="F:DNA binding"/>
    <property type="evidence" value="ECO:0007669"/>
    <property type="project" value="UniProtKB-KW"/>
</dbReference>
<dbReference type="InterPro" id="IPR001471">
    <property type="entry name" value="AP2/ERF_dom"/>
</dbReference>
<protein>
    <submittedName>
        <fullName evidence="10">Dehydration-responsive element-binding protein 1F</fullName>
    </submittedName>
</protein>
<reference evidence="10" key="2">
    <citation type="submission" date="2023-06" db="EMBL/GenBank/DDBJ databases">
        <authorList>
            <person name="Ma L."/>
            <person name="Liu K.-W."/>
            <person name="Li Z."/>
            <person name="Hsiao Y.-Y."/>
            <person name="Qi Y."/>
            <person name="Fu T."/>
            <person name="Tang G."/>
            <person name="Zhang D."/>
            <person name="Sun W.-H."/>
            <person name="Liu D.-K."/>
            <person name="Li Y."/>
            <person name="Chen G.-Z."/>
            <person name="Liu X.-D."/>
            <person name="Liao X.-Y."/>
            <person name="Jiang Y.-T."/>
            <person name="Yu X."/>
            <person name="Hao Y."/>
            <person name="Huang J."/>
            <person name="Zhao X.-W."/>
            <person name="Ke S."/>
            <person name="Chen Y.-Y."/>
            <person name="Wu W.-L."/>
            <person name="Hsu J.-L."/>
            <person name="Lin Y.-F."/>
            <person name="Huang M.-D."/>
            <person name="Li C.-Y."/>
            <person name="Huang L."/>
            <person name="Wang Z.-W."/>
            <person name="Zhao X."/>
            <person name="Zhong W.-Y."/>
            <person name="Peng D.-H."/>
            <person name="Ahmad S."/>
            <person name="Lan S."/>
            <person name="Zhang J.-S."/>
            <person name="Tsai W.-C."/>
            <person name="Van De Peer Y."/>
            <person name="Liu Z.-J."/>
        </authorList>
    </citation>
    <scope>NUCLEOTIDE SEQUENCE</scope>
    <source>
        <strain evidence="10">CP</strain>
        <tissue evidence="10">Leaves</tissue>
    </source>
</reference>
<keyword evidence="2" id="KW-0805">Transcription regulation</keyword>
<evidence type="ECO:0000256" key="5">
    <source>
        <dbReference type="ARBA" id="ARBA00023163"/>
    </source>
</evidence>
<comment type="caution">
    <text evidence="10">The sequence shown here is derived from an EMBL/GenBank/DDBJ whole genome shotgun (WGS) entry which is preliminary data.</text>
</comment>
<dbReference type="PRINTS" id="PR00367">
    <property type="entry name" value="ETHRSPELEMNT"/>
</dbReference>
<accession>A0AAV9DF68</accession>
<dbReference type="PANTHER" id="PTHR31839">
    <property type="entry name" value="DEHYDRATION-RESPONSIVE ELEMENT-BINDING PROTEIN 1D"/>
    <property type="match status" value="1"/>
</dbReference>
<evidence type="ECO:0000313" key="11">
    <source>
        <dbReference type="Proteomes" id="UP001180020"/>
    </source>
</evidence>
<dbReference type="EMBL" id="JAUJYO010000013">
    <property type="protein sequence ID" value="KAK1299997.1"/>
    <property type="molecule type" value="Genomic_DNA"/>
</dbReference>
<evidence type="ECO:0000256" key="8">
    <source>
        <dbReference type="SAM" id="MobiDB-lite"/>
    </source>
</evidence>
<feature type="domain" description="AP2/ERF" evidence="9">
    <location>
        <begin position="46"/>
        <end position="103"/>
    </location>
</feature>
<dbReference type="GO" id="GO:0003700">
    <property type="term" value="F:DNA-binding transcription factor activity"/>
    <property type="evidence" value="ECO:0007669"/>
    <property type="project" value="InterPro"/>
</dbReference>
<dbReference type="PROSITE" id="PS51032">
    <property type="entry name" value="AP2_ERF"/>
    <property type="match status" value="1"/>
</dbReference>
<dbReference type="InterPro" id="IPR036955">
    <property type="entry name" value="AP2/ERF_dom_sf"/>
</dbReference>
<proteinExistence type="inferred from homology"/>
<feature type="region of interest" description="Disordered" evidence="8">
    <location>
        <begin position="1"/>
        <end position="43"/>
    </location>
</feature>
<dbReference type="Pfam" id="PF00847">
    <property type="entry name" value="AP2"/>
    <property type="match status" value="1"/>
</dbReference>
<name>A0AAV9DF68_ACOCL</name>
<evidence type="ECO:0000256" key="7">
    <source>
        <dbReference type="ARBA" id="ARBA00024343"/>
    </source>
</evidence>
<keyword evidence="6" id="KW-0539">Nucleus</keyword>
<evidence type="ECO:0000256" key="3">
    <source>
        <dbReference type="ARBA" id="ARBA00023125"/>
    </source>
</evidence>
<organism evidence="10 11">
    <name type="scientific">Acorus calamus</name>
    <name type="common">Sweet flag</name>
    <dbReference type="NCBI Taxonomy" id="4465"/>
    <lineage>
        <taxon>Eukaryota</taxon>
        <taxon>Viridiplantae</taxon>
        <taxon>Streptophyta</taxon>
        <taxon>Embryophyta</taxon>
        <taxon>Tracheophyta</taxon>
        <taxon>Spermatophyta</taxon>
        <taxon>Magnoliopsida</taxon>
        <taxon>Liliopsida</taxon>
        <taxon>Acoraceae</taxon>
        <taxon>Acorus</taxon>
    </lineage>
</organism>
<comment type="subcellular location">
    <subcellularLocation>
        <location evidence="1">Nucleus</location>
    </subcellularLocation>
</comment>
<dbReference type="InterPro" id="IPR016177">
    <property type="entry name" value="DNA-bd_dom_sf"/>
</dbReference>
<evidence type="ECO:0000256" key="1">
    <source>
        <dbReference type="ARBA" id="ARBA00004123"/>
    </source>
</evidence>
<dbReference type="SUPFAM" id="SSF54171">
    <property type="entry name" value="DNA-binding domain"/>
    <property type="match status" value="1"/>
</dbReference>
<comment type="similarity">
    <text evidence="7">Belongs to the AP2/ERF transcription factor family. ERF subfamily.</text>
</comment>
<keyword evidence="11" id="KW-1185">Reference proteome</keyword>
<dbReference type="AlphaFoldDB" id="A0AAV9DF68"/>
<reference evidence="10" key="1">
    <citation type="journal article" date="2023" name="Nat. Commun.">
        <title>Diploid and tetraploid genomes of Acorus and the evolution of monocots.</title>
        <authorList>
            <person name="Ma L."/>
            <person name="Liu K.W."/>
            <person name="Li Z."/>
            <person name="Hsiao Y.Y."/>
            <person name="Qi Y."/>
            <person name="Fu T."/>
            <person name="Tang G.D."/>
            <person name="Zhang D."/>
            <person name="Sun W.H."/>
            <person name="Liu D.K."/>
            <person name="Li Y."/>
            <person name="Chen G.Z."/>
            <person name="Liu X.D."/>
            <person name="Liao X.Y."/>
            <person name="Jiang Y.T."/>
            <person name="Yu X."/>
            <person name="Hao Y."/>
            <person name="Huang J."/>
            <person name="Zhao X.W."/>
            <person name="Ke S."/>
            <person name="Chen Y.Y."/>
            <person name="Wu W.L."/>
            <person name="Hsu J.L."/>
            <person name="Lin Y.F."/>
            <person name="Huang M.D."/>
            <person name="Li C.Y."/>
            <person name="Huang L."/>
            <person name="Wang Z.W."/>
            <person name="Zhao X."/>
            <person name="Zhong W.Y."/>
            <person name="Peng D.H."/>
            <person name="Ahmad S."/>
            <person name="Lan S."/>
            <person name="Zhang J.S."/>
            <person name="Tsai W.C."/>
            <person name="Van de Peer Y."/>
            <person name="Liu Z.J."/>
        </authorList>
    </citation>
    <scope>NUCLEOTIDE SEQUENCE</scope>
    <source>
        <strain evidence="10">CP</strain>
    </source>
</reference>
<gene>
    <name evidence="10" type="primary">DREB1F</name>
    <name evidence="10" type="ORF">QJS10_CPB13g00780</name>
</gene>
<evidence type="ECO:0000256" key="6">
    <source>
        <dbReference type="ARBA" id="ARBA00023242"/>
    </source>
</evidence>
<evidence type="ECO:0000256" key="2">
    <source>
        <dbReference type="ARBA" id="ARBA00023015"/>
    </source>
</evidence>
<feature type="compositionally biased region" description="Basic residues" evidence="8">
    <location>
        <begin position="29"/>
        <end position="41"/>
    </location>
</feature>
<dbReference type="Gene3D" id="3.30.730.10">
    <property type="entry name" value="AP2/ERF domain"/>
    <property type="match status" value="1"/>
</dbReference>
<dbReference type="GO" id="GO:0005634">
    <property type="term" value="C:nucleus"/>
    <property type="evidence" value="ECO:0007669"/>
    <property type="project" value="UniProtKB-SubCell"/>
</dbReference>
<dbReference type="SMART" id="SM00380">
    <property type="entry name" value="AP2"/>
    <property type="match status" value="1"/>
</dbReference>
<evidence type="ECO:0000256" key="4">
    <source>
        <dbReference type="ARBA" id="ARBA00023159"/>
    </source>
</evidence>
<dbReference type="PANTHER" id="PTHR31839:SF42">
    <property type="entry name" value="DEHYDRATION-RESPONSIVE ELEMENT-BINDING PROTEIN 1F"/>
    <property type="match status" value="1"/>
</dbReference>
<evidence type="ECO:0000259" key="9">
    <source>
        <dbReference type="PROSITE" id="PS51032"/>
    </source>
</evidence>
<sequence>MDDMDDSSSSLSSSSADRSPTIVSARPQSMKRKAGRKKFKETRHPVYRGVRERNGGRWVCEVREPGRKTRIWLGTYADPESAARAHDVAALAFRGGAAQLNFPDSARTLPHARSRKAEDIRAAAAVAAKGTQGMREGAEEGGGGVSEFLDEEEVFNMPGLIEGLAEGLMLTPPGMQRGFDWDELECNVDMSLWRD</sequence>
<dbReference type="CDD" id="cd00018">
    <property type="entry name" value="AP2"/>
    <property type="match status" value="1"/>
</dbReference>
<keyword evidence="4" id="KW-0010">Activator</keyword>
<keyword evidence="3" id="KW-0238">DNA-binding</keyword>
<evidence type="ECO:0000313" key="10">
    <source>
        <dbReference type="EMBL" id="KAK1299997.1"/>
    </source>
</evidence>